<dbReference type="InterPro" id="IPR039809">
    <property type="entry name" value="Chemokine_b/g/d"/>
</dbReference>
<dbReference type="Pfam" id="PF00048">
    <property type="entry name" value="IL8"/>
    <property type="match status" value="1"/>
</dbReference>
<evidence type="ECO:0000313" key="4">
    <source>
        <dbReference type="EMBL" id="AXZ78405.1"/>
    </source>
</evidence>
<dbReference type="EMBL" id="MG253870">
    <property type="protein sequence ID" value="AXZ78405.1"/>
    <property type="molecule type" value="mRNA"/>
</dbReference>
<feature type="compositionally biased region" description="Polar residues" evidence="2">
    <location>
        <begin position="192"/>
        <end position="201"/>
    </location>
</feature>
<feature type="region of interest" description="Disordered" evidence="2">
    <location>
        <begin position="1"/>
        <end position="43"/>
    </location>
</feature>
<dbReference type="CDD" id="cd00272">
    <property type="entry name" value="Chemokine_CC"/>
    <property type="match status" value="1"/>
</dbReference>
<evidence type="ECO:0000256" key="1">
    <source>
        <dbReference type="ARBA" id="ARBA00022514"/>
    </source>
</evidence>
<accession>A0A385KL38</accession>
<reference evidence="4" key="1">
    <citation type="submission" date="2017-10" db="EMBL/GenBank/DDBJ databases">
        <authorList>
            <person name="Banno H."/>
            <person name="Chua N.-H."/>
        </authorList>
    </citation>
    <scope>NUCLEOTIDE SEQUENCE</scope>
</reference>
<feature type="compositionally biased region" description="Basic residues" evidence="2">
    <location>
        <begin position="208"/>
        <end position="231"/>
    </location>
</feature>
<sequence>MGLPIRQPQRTTKSSTSQVHSRFTRSNQDTHLHSPGNSVNLGTATTCEKEAGWTGGKGMDRSTGRVVVPFSGCAAPSLHPCWRCRVGVFFLSFSLLFRPLDSHPSPCSVRIDHGMGGQWCCMQWSTTRVPVNRIANYTIQPEGVCPVSAIIFRTTRGKTICSDPDNAWTKRAMKKVDEEKKKLQQNEDESTSDMTPAASTVSKNGPPKGRKGRKRQRQRSGRGKKRQNKRV</sequence>
<dbReference type="SUPFAM" id="SSF54117">
    <property type="entry name" value="Interleukin 8-like chemokines"/>
    <property type="match status" value="1"/>
</dbReference>
<feature type="region of interest" description="Disordered" evidence="2">
    <location>
        <begin position="175"/>
        <end position="231"/>
    </location>
</feature>
<gene>
    <name evidence="4" type="primary">CCL24</name>
</gene>
<evidence type="ECO:0000259" key="3">
    <source>
        <dbReference type="SMART" id="SM00199"/>
    </source>
</evidence>
<dbReference type="SMART" id="SM00199">
    <property type="entry name" value="SCY"/>
    <property type="match status" value="1"/>
</dbReference>
<dbReference type="GO" id="GO:0006955">
    <property type="term" value="P:immune response"/>
    <property type="evidence" value="ECO:0007669"/>
    <property type="project" value="InterPro"/>
</dbReference>
<dbReference type="PANTHER" id="PTHR12015:SF177">
    <property type="entry name" value="CHEMOKINE INTERLEUKIN-8-LIKE DOMAIN-CONTAINING PROTEIN"/>
    <property type="match status" value="1"/>
</dbReference>
<feature type="domain" description="Chemokine interleukin-8-like" evidence="3">
    <location>
        <begin position="117"/>
        <end position="176"/>
    </location>
</feature>
<keyword evidence="1" id="KW-0202">Cytokine</keyword>
<dbReference type="GO" id="GO:0008009">
    <property type="term" value="F:chemokine activity"/>
    <property type="evidence" value="ECO:0007669"/>
    <property type="project" value="InterPro"/>
</dbReference>
<dbReference type="Gene3D" id="2.40.50.40">
    <property type="match status" value="1"/>
</dbReference>
<name>A0A385KL38_LARCR</name>
<dbReference type="AlphaFoldDB" id="A0A385KL38"/>
<evidence type="ECO:0000256" key="2">
    <source>
        <dbReference type="SAM" id="MobiDB-lite"/>
    </source>
</evidence>
<dbReference type="PANTHER" id="PTHR12015">
    <property type="entry name" value="SMALL INDUCIBLE CYTOKINE A"/>
    <property type="match status" value="1"/>
</dbReference>
<feature type="compositionally biased region" description="Polar residues" evidence="2">
    <location>
        <begin position="8"/>
        <end position="43"/>
    </location>
</feature>
<organism evidence="4">
    <name type="scientific">Larimichthys crocea</name>
    <name type="common">Large yellow croaker</name>
    <name type="synonym">Pseudosciaena crocea</name>
    <dbReference type="NCBI Taxonomy" id="215358"/>
    <lineage>
        <taxon>Eukaryota</taxon>
        <taxon>Metazoa</taxon>
        <taxon>Chordata</taxon>
        <taxon>Craniata</taxon>
        <taxon>Vertebrata</taxon>
        <taxon>Euteleostomi</taxon>
        <taxon>Actinopterygii</taxon>
        <taxon>Neopterygii</taxon>
        <taxon>Teleostei</taxon>
        <taxon>Neoteleostei</taxon>
        <taxon>Acanthomorphata</taxon>
        <taxon>Eupercaria</taxon>
        <taxon>Sciaenidae</taxon>
        <taxon>Larimichthys</taxon>
    </lineage>
</organism>
<protein>
    <submittedName>
        <fullName evidence="4">C-C motif chemokine 24</fullName>
    </submittedName>
</protein>
<dbReference type="GO" id="GO:0005615">
    <property type="term" value="C:extracellular space"/>
    <property type="evidence" value="ECO:0007669"/>
    <property type="project" value="UniProtKB-KW"/>
</dbReference>
<dbReference type="InterPro" id="IPR036048">
    <property type="entry name" value="Interleukin_8-like_sf"/>
</dbReference>
<dbReference type="InterPro" id="IPR001811">
    <property type="entry name" value="Chemokine_IL8-like_dom"/>
</dbReference>
<feature type="compositionally biased region" description="Basic and acidic residues" evidence="2">
    <location>
        <begin position="175"/>
        <end position="185"/>
    </location>
</feature>
<proteinExistence type="evidence at transcript level"/>